<proteinExistence type="predicted"/>
<keyword evidence="2" id="KW-1185">Reference proteome</keyword>
<gene>
    <name evidence="1" type="ORF">M430DRAFT_146543</name>
</gene>
<dbReference type="AlphaFoldDB" id="A0A2T3ARM6"/>
<dbReference type="STRING" id="857342.A0A2T3ARM6"/>
<organism evidence="1 2">
    <name type="scientific">Amorphotheca resinae ATCC 22711</name>
    <dbReference type="NCBI Taxonomy" id="857342"/>
    <lineage>
        <taxon>Eukaryota</taxon>
        <taxon>Fungi</taxon>
        <taxon>Dikarya</taxon>
        <taxon>Ascomycota</taxon>
        <taxon>Pezizomycotina</taxon>
        <taxon>Leotiomycetes</taxon>
        <taxon>Helotiales</taxon>
        <taxon>Amorphothecaceae</taxon>
        <taxon>Amorphotheca</taxon>
    </lineage>
</organism>
<dbReference type="RefSeq" id="XP_024717327.1">
    <property type="nucleotide sequence ID" value="XM_024863015.1"/>
</dbReference>
<evidence type="ECO:0000313" key="1">
    <source>
        <dbReference type="EMBL" id="PSS09029.1"/>
    </source>
</evidence>
<sequence length="224" mass="25232">MGIISKLFKTAVFGGAGAGAGFAYWTRNSQFVPITHDDPIFSSAAYARYNPNRNPETMDLCVRKIPLNRIKPQLLEKEGKLVEAFCAGVWGGLGYAYQRSYLSKKYENDTTKHQLWSRQELQNNTYDVGTQITDHFEVVSKTPESIIVRCGDSPLKTGVRESDGLFEMAAKVNKEEGVAEFRLKSVFYQGLGKANGPPMPPHIEFLHRLYTKLWMESAIQKVVM</sequence>
<accession>A0A2T3ARM6</accession>
<dbReference type="GeneID" id="36571096"/>
<protein>
    <submittedName>
        <fullName evidence="1">Uncharacterized protein</fullName>
    </submittedName>
</protein>
<name>A0A2T3ARM6_AMORE</name>
<reference evidence="1 2" key="1">
    <citation type="journal article" date="2018" name="New Phytol.">
        <title>Comparative genomics and transcriptomics depict ericoid mycorrhizal fungi as versatile saprotrophs and plant mutualists.</title>
        <authorList>
            <person name="Martino E."/>
            <person name="Morin E."/>
            <person name="Grelet G.A."/>
            <person name="Kuo A."/>
            <person name="Kohler A."/>
            <person name="Daghino S."/>
            <person name="Barry K.W."/>
            <person name="Cichocki N."/>
            <person name="Clum A."/>
            <person name="Dockter R.B."/>
            <person name="Hainaut M."/>
            <person name="Kuo R.C."/>
            <person name="LaButti K."/>
            <person name="Lindahl B.D."/>
            <person name="Lindquist E.A."/>
            <person name="Lipzen A."/>
            <person name="Khouja H.R."/>
            <person name="Magnuson J."/>
            <person name="Murat C."/>
            <person name="Ohm R.A."/>
            <person name="Singer S.W."/>
            <person name="Spatafora J.W."/>
            <person name="Wang M."/>
            <person name="Veneault-Fourrey C."/>
            <person name="Henrissat B."/>
            <person name="Grigoriev I.V."/>
            <person name="Martin F.M."/>
            <person name="Perotto S."/>
        </authorList>
    </citation>
    <scope>NUCLEOTIDE SEQUENCE [LARGE SCALE GENOMIC DNA]</scope>
    <source>
        <strain evidence="1 2">ATCC 22711</strain>
    </source>
</reference>
<dbReference type="Proteomes" id="UP000241818">
    <property type="component" value="Unassembled WGS sequence"/>
</dbReference>
<dbReference type="OrthoDB" id="4436466at2759"/>
<dbReference type="InParanoid" id="A0A2T3ARM6"/>
<dbReference type="EMBL" id="KZ679017">
    <property type="protein sequence ID" value="PSS09029.1"/>
    <property type="molecule type" value="Genomic_DNA"/>
</dbReference>
<evidence type="ECO:0000313" key="2">
    <source>
        <dbReference type="Proteomes" id="UP000241818"/>
    </source>
</evidence>